<feature type="compositionally biased region" description="Polar residues" evidence="1">
    <location>
        <begin position="368"/>
        <end position="394"/>
    </location>
</feature>
<feature type="compositionally biased region" description="Pro residues" evidence="1">
    <location>
        <begin position="420"/>
        <end position="429"/>
    </location>
</feature>
<dbReference type="STRING" id="1890683.A0A427YQK6"/>
<name>A0A427YQK6_9TREE</name>
<dbReference type="OrthoDB" id="2142040at2759"/>
<reference evidence="3 4" key="1">
    <citation type="submission" date="2018-11" db="EMBL/GenBank/DDBJ databases">
        <title>Genome sequence of Saitozyma podzolica DSM 27192.</title>
        <authorList>
            <person name="Aliyu H."/>
            <person name="Gorte O."/>
            <person name="Ochsenreither K."/>
        </authorList>
    </citation>
    <scope>NUCLEOTIDE SEQUENCE [LARGE SCALE GENOMIC DNA]</scope>
    <source>
        <strain evidence="3 4">DSM 27192</strain>
    </source>
</reference>
<comment type="caution">
    <text evidence="3">The sequence shown here is derived from an EMBL/GenBank/DDBJ whole genome shotgun (WGS) entry which is preliminary data.</text>
</comment>
<evidence type="ECO:0000256" key="1">
    <source>
        <dbReference type="SAM" id="MobiDB-lite"/>
    </source>
</evidence>
<gene>
    <name evidence="3" type="ORF">EHS25_007703</name>
</gene>
<feature type="compositionally biased region" description="Pro residues" evidence="1">
    <location>
        <begin position="399"/>
        <end position="411"/>
    </location>
</feature>
<dbReference type="InterPro" id="IPR036465">
    <property type="entry name" value="vWFA_dom_sf"/>
</dbReference>
<feature type="region of interest" description="Disordered" evidence="1">
    <location>
        <begin position="463"/>
        <end position="498"/>
    </location>
</feature>
<dbReference type="AlphaFoldDB" id="A0A427YQK6"/>
<feature type="region of interest" description="Disordered" evidence="1">
    <location>
        <begin position="165"/>
        <end position="230"/>
    </location>
</feature>
<evidence type="ECO:0000259" key="2">
    <source>
        <dbReference type="PROSITE" id="PS50234"/>
    </source>
</evidence>
<dbReference type="PROSITE" id="PS50234">
    <property type="entry name" value="VWFA"/>
    <property type="match status" value="1"/>
</dbReference>
<protein>
    <recommendedName>
        <fullName evidence="2">VWFA domain-containing protein</fullName>
    </recommendedName>
</protein>
<feature type="compositionally biased region" description="Basic and acidic residues" evidence="1">
    <location>
        <begin position="208"/>
        <end position="230"/>
    </location>
</feature>
<feature type="compositionally biased region" description="Low complexity" evidence="1">
    <location>
        <begin position="95"/>
        <end position="122"/>
    </location>
</feature>
<accession>A0A427YQK6</accession>
<feature type="region of interest" description="Disordered" evidence="1">
    <location>
        <begin position="252"/>
        <end position="274"/>
    </location>
</feature>
<dbReference type="PANTHER" id="PTHR34706">
    <property type="entry name" value="SLR1338 PROTEIN"/>
    <property type="match status" value="1"/>
</dbReference>
<proteinExistence type="predicted"/>
<dbReference type="Gene3D" id="3.40.50.410">
    <property type="entry name" value="von Willebrand factor, type A domain"/>
    <property type="match status" value="1"/>
</dbReference>
<keyword evidence="4" id="KW-1185">Reference proteome</keyword>
<feature type="region of interest" description="Disordered" evidence="1">
    <location>
        <begin position="81"/>
        <end position="152"/>
    </location>
</feature>
<sequence>MYRAPSAPTGTGPRAQRYRVANIESNIAVHYALDSRLRQDPEYVKAVFRSYIDAKFSHGRNKQEVGWKLETLEQESAFASTASSYGSLGRRQTDAAAAGRPASASLNGSRRPSSQSQRTTQPLPAEFTVRPTTEEGDEPPPPPYARQDPEPEQTRILQERLAAEAEAAGTLTPSSAQPDVASPARSTHSLSQPARRPPSPAAEPDDPDVARVWEESQYDEAKRMSLAAERERQELEEAMRLSLAEAEAMGVAPSVAGPSSRPGGMPGGSAGPSAFVVEDVSHRRTASEGTGHRPDLAGDMAGLRIPGDWESSVEDLGGSHLPAPMQPQRTGAAVLQSKNPFLSPQEREEAATVEGATNSIHALAPGLTSRTDSASNMRQTSSSSLRDTPGSSRTMYAPPLGPPPGSKPLPTVPTVAEPTYAPPAGPPPAHLRSPSATELPRLPPRVSPSAFPWDNEGGFGSPLSSPMQAPGPARTIDQVSTPTASTKPKAPLQFPTGEDPLDMLHDFDTVFLVDDSTSMAGERWNQARAALMEVADIAARYDDDGVDIYFLNSKRVGKELKAAPDVEDLFRGLEPKGATPTGLRLEAILREYMGRLERSVLSSPALEGQEREVVKPMNLIVVTDGAFAHPVIQRLRLLSSDPTLDRKHLLSTAPTDDPESVLIACAKRLDKGDFPLSQIGVQFLQIGNDAEAREALQELDDGLAHAHGVRDMVDTVPSQGQDLTAGLIIKTLLGGINRRLDRRSG</sequence>
<organism evidence="3 4">
    <name type="scientific">Saitozyma podzolica</name>
    <dbReference type="NCBI Taxonomy" id="1890683"/>
    <lineage>
        <taxon>Eukaryota</taxon>
        <taxon>Fungi</taxon>
        <taxon>Dikarya</taxon>
        <taxon>Basidiomycota</taxon>
        <taxon>Agaricomycotina</taxon>
        <taxon>Tremellomycetes</taxon>
        <taxon>Tremellales</taxon>
        <taxon>Trimorphomycetaceae</taxon>
        <taxon>Saitozyma</taxon>
    </lineage>
</organism>
<dbReference type="PANTHER" id="PTHR34706:SF1">
    <property type="entry name" value="VWFA DOMAIN-CONTAINING PROTEIN"/>
    <property type="match status" value="1"/>
</dbReference>
<evidence type="ECO:0000313" key="3">
    <source>
        <dbReference type="EMBL" id="RSH93347.1"/>
    </source>
</evidence>
<feature type="domain" description="VWFA" evidence="2">
    <location>
        <begin position="508"/>
        <end position="732"/>
    </location>
</feature>
<evidence type="ECO:0000313" key="4">
    <source>
        <dbReference type="Proteomes" id="UP000279259"/>
    </source>
</evidence>
<dbReference type="Proteomes" id="UP000279259">
    <property type="component" value="Unassembled WGS sequence"/>
</dbReference>
<dbReference type="EMBL" id="RSCD01000004">
    <property type="protein sequence ID" value="RSH93347.1"/>
    <property type="molecule type" value="Genomic_DNA"/>
</dbReference>
<feature type="compositionally biased region" description="Polar residues" evidence="1">
    <location>
        <begin position="477"/>
        <end position="486"/>
    </location>
</feature>
<dbReference type="SUPFAM" id="SSF53300">
    <property type="entry name" value="vWA-like"/>
    <property type="match status" value="1"/>
</dbReference>
<feature type="region of interest" description="Disordered" evidence="1">
    <location>
        <begin position="364"/>
        <end position="439"/>
    </location>
</feature>
<dbReference type="InterPro" id="IPR002035">
    <property type="entry name" value="VWF_A"/>
</dbReference>